<accession>A0ABS4XBZ9</accession>
<evidence type="ECO:0000313" key="1">
    <source>
        <dbReference type="EMBL" id="MBP2385990.1"/>
    </source>
</evidence>
<dbReference type="EMBL" id="JAGIOF010000001">
    <property type="protein sequence ID" value="MBP2385990.1"/>
    <property type="molecule type" value="Genomic_DNA"/>
</dbReference>
<name>A0ABS4XBZ9_9MICC</name>
<gene>
    <name evidence="1" type="ORF">JOF47_001501</name>
</gene>
<comment type="caution">
    <text evidence="1">The sequence shown here is derived from an EMBL/GenBank/DDBJ whole genome shotgun (WGS) entry which is preliminary data.</text>
</comment>
<sequence>MSEQPIPGQIVTGKLIASLAARTALETPGVLRTEPTVQGLLTRLGPAVIRKFSGAGGPDGVFRDDGVTVTLSGGTARVHLDIATDIAYTALNVAEAVRERIRETIRHTGLVPGEVEISILAIECDRGTTTE</sequence>
<keyword evidence="2" id="KW-1185">Reference proteome</keyword>
<dbReference type="Proteomes" id="UP001296993">
    <property type="component" value="Unassembled WGS sequence"/>
</dbReference>
<evidence type="ECO:0000313" key="2">
    <source>
        <dbReference type="Proteomes" id="UP001296993"/>
    </source>
</evidence>
<dbReference type="RefSeq" id="WP_209996967.1">
    <property type="nucleotide sequence ID" value="NZ_BAAAJY010000003.1"/>
</dbReference>
<reference evidence="1 2" key="1">
    <citation type="submission" date="2021-03" db="EMBL/GenBank/DDBJ databases">
        <title>Sequencing the genomes of 1000 actinobacteria strains.</title>
        <authorList>
            <person name="Klenk H.-P."/>
        </authorList>
    </citation>
    <scope>NUCLEOTIDE SEQUENCE [LARGE SCALE GENOMIC DNA]</scope>
    <source>
        <strain evidence="1 2">DSM 15797</strain>
    </source>
</reference>
<protein>
    <submittedName>
        <fullName evidence="1">Alkaline shock family protein YloU</fullName>
    </submittedName>
</protein>
<organism evidence="1 2">
    <name type="scientific">Paeniglutamicibacter kerguelensis</name>
    <dbReference type="NCBI Taxonomy" id="254788"/>
    <lineage>
        <taxon>Bacteria</taxon>
        <taxon>Bacillati</taxon>
        <taxon>Actinomycetota</taxon>
        <taxon>Actinomycetes</taxon>
        <taxon>Micrococcales</taxon>
        <taxon>Micrococcaceae</taxon>
        <taxon>Paeniglutamicibacter</taxon>
    </lineage>
</organism>
<proteinExistence type="predicted"/>